<keyword evidence="3" id="KW-0949">S-adenosyl-L-methionine</keyword>
<evidence type="ECO:0000256" key="4">
    <source>
        <dbReference type="ARBA" id="ARBA00023453"/>
    </source>
</evidence>
<dbReference type="InterPro" id="IPR002935">
    <property type="entry name" value="SAM_O-MeTrfase"/>
</dbReference>
<reference evidence="6 7" key="1">
    <citation type="submission" date="2020-03" db="EMBL/GenBank/DDBJ databases">
        <title>Draft Genome Sequence of Cudoniella acicularis.</title>
        <authorList>
            <person name="Buettner E."/>
            <person name="Kellner H."/>
        </authorList>
    </citation>
    <scope>NUCLEOTIDE SEQUENCE [LARGE SCALE GENOMIC DNA]</scope>
    <source>
        <strain evidence="6 7">DSM 108380</strain>
    </source>
</reference>
<dbReference type="Pfam" id="PF01596">
    <property type="entry name" value="Methyltransf_3"/>
    <property type="match status" value="1"/>
</dbReference>
<proteinExistence type="inferred from homology"/>
<dbReference type="InterPro" id="IPR029063">
    <property type="entry name" value="SAM-dependent_MTases_sf"/>
</dbReference>
<gene>
    <name evidence="6" type="ORF">G7Y89_g414</name>
</gene>
<comment type="similarity">
    <text evidence="4">Belongs to the class I-like SAM-binding methyltransferase superfamily. Cation-dependent O-methyltransferase family.</text>
</comment>
<keyword evidence="2" id="KW-0808">Transferase</keyword>
<dbReference type="OrthoDB" id="3516997at2759"/>
<dbReference type="SUPFAM" id="SSF53335">
    <property type="entry name" value="S-adenosyl-L-methionine-dependent methyltransferases"/>
    <property type="match status" value="1"/>
</dbReference>
<evidence type="ECO:0000313" key="6">
    <source>
        <dbReference type="EMBL" id="KAF4637653.1"/>
    </source>
</evidence>
<dbReference type="Proteomes" id="UP000566819">
    <property type="component" value="Unassembled WGS sequence"/>
</dbReference>
<dbReference type="Pfam" id="PF11951">
    <property type="entry name" value="Fungal_trans_2"/>
    <property type="match status" value="1"/>
</dbReference>
<dbReference type="InterPro" id="IPR050362">
    <property type="entry name" value="Cation-dep_OMT"/>
</dbReference>
<accession>A0A8H4RY57</accession>
<evidence type="ECO:0008006" key="8">
    <source>
        <dbReference type="Google" id="ProtNLM"/>
    </source>
</evidence>
<evidence type="ECO:0000256" key="3">
    <source>
        <dbReference type="ARBA" id="ARBA00022691"/>
    </source>
</evidence>
<dbReference type="GO" id="GO:0032259">
    <property type="term" value="P:methylation"/>
    <property type="evidence" value="ECO:0007669"/>
    <property type="project" value="UniProtKB-KW"/>
</dbReference>
<dbReference type="PROSITE" id="PS51682">
    <property type="entry name" value="SAM_OMT_I"/>
    <property type="match status" value="1"/>
</dbReference>
<evidence type="ECO:0000256" key="2">
    <source>
        <dbReference type="ARBA" id="ARBA00022679"/>
    </source>
</evidence>
<organism evidence="6 7">
    <name type="scientific">Cudoniella acicularis</name>
    <dbReference type="NCBI Taxonomy" id="354080"/>
    <lineage>
        <taxon>Eukaryota</taxon>
        <taxon>Fungi</taxon>
        <taxon>Dikarya</taxon>
        <taxon>Ascomycota</taxon>
        <taxon>Pezizomycotina</taxon>
        <taxon>Leotiomycetes</taxon>
        <taxon>Helotiales</taxon>
        <taxon>Tricladiaceae</taxon>
        <taxon>Cudoniella</taxon>
    </lineage>
</organism>
<evidence type="ECO:0000256" key="1">
    <source>
        <dbReference type="ARBA" id="ARBA00022603"/>
    </source>
</evidence>
<feature type="region of interest" description="Disordered" evidence="5">
    <location>
        <begin position="352"/>
        <end position="373"/>
    </location>
</feature>
<comment type="caution">
    <text evidence="6">The sequence shown here is derived from an EMBL/GenBank/DDBJ whole genome shotgun (WGS) entry which is preliminary data.</text>
</comment>
<name>A0A8H4RY57_9HELO</name>
<dbReference type="PANTHER" id="PTHR10509:SF14">
    <property type="entry name" value="CAFFEOYL-COA O-METHYLTRANSFERASE 3-RELATED"/>
    <property type="match status" value="1"/>
</dbReference>
<dbReference type="AlphaFoldDB" id="A0A8H4RY57"/>
<dbReference type="PANTHER" id="PTHR10509">
    <property type="entry name" value="O-METHYLTRANSFERASE-RELATED"/>
    <property type="match status" value="1"/>
</dbReference>
<dbReference type="InterPro" id="IPR021858">
    <property type="entry name" value="Fun_TF"/>
</dbReference>
<keyword evidence="1" id="KW-0489">Methyltransferase</keyword>
<dbReference type="EMBL" id="JAAMPI010000015">
    <property type="protein sequence ID" value="KAF4637653.1"/>
    <property type="molecule type" value="Genomic_DNA"/>
</dbReference>
<protein>
    <recommendedName>
        <fullName evidence="8">O-methyltransferase</fullName>
    </recommendedName>
</protein>
<evidence type="ECO:0000256" key="5">
    <source>
        <dbReference type="SAM" id="MobiDB-lite"/>
    </source>
</evidence>
<keyword evidence="7" id="KW-1185">Reference proteome</keyword>
<sequence>MAHLINSKEAAAALTSVEHWICDALVAPDAALESTLKTNTEHSIPAIDVAPNEGKLLYMLAKMNNAKRILEVGTLGGYSAIWFAKALPEDGKLITLEINPERAQIAATNISNAGFASKVEIKLGPALSTLERMGAESTEPFDMIFIDADKDNNPGYFKWALKLSRKGTVIVVDNVVRYGKVIDKNNVESPVMGVRKLFEMLKVEKRVGTYVPCGESRSMMWDETERKLVFHRPQFVWFSSSKTKGKKHILSLSVDQLLKTKIAIRAIPSVRRRRQAQEDIYAWQNDCDRPEFDHEFHDASYTRTRKGPPIVDFVATYKIDEVRIPKLQAAVTVRKPPTCNQCPHPSRRCDFSNYAVSRPPPPTPPRRSSSLPKESRVIGIINNPSAPLAAFELSYQDRLFFQRLLTGSLNKIDYFSGTGLWSLMLQTCHVEPCIRHLILGTSMIHQTRSSHSDPRAMDIHRSAYRHYAKAIRLLNELLNNLAGEASSEVWEITLLASFLFTAFEILRRDEERAGWWIQSGKMLLKHATSAPSRVVGDFNDLSSRSESWI</sequence>
<dbReference type="GO" id="GO:0008757">
    <property type="term" value="F:S-adenosylmethionine-dependent methyltransferase activity"/>
    <property type="evidence" value="ECO:0007669"/>
    <property type="project" value="TreeGrafter"/>
</dbReference>
<evidence type="ECO:0000313" key="7">
    <source>
        <dbReference type="Proteomes" id="UP000566819"/>
    </source>
</evidence>
<dbReference type="GO" id="GO:0008171">
    <property type="term" value="F:O-methyltransferase activity"/>
    <property type="evidence" value="ECO:0007669"/>
    <property type="project" value="InterPro"/>
</dbReference>
<dbReference type="Gene3D" id="3.40.50.150">
    <property type="entry name" value="Vaccinia Virus protein VP39"/>
    <property type="match status" value="1"/>
</dbReference>
<dbReference type="CDD" id="cd02440">
    <property type="entry name" value="AdoMet_MTases"/>
    <property type="match status" value="1"/>
</dbReference>